<feature type="region of interest" description="Disordered" evidence="1">
    <location>
        <begin position="70"/>
        <end position="100"/>
    </location>
</feature>
<gene>
    <name evidence="3" type="ORF">Bravens_00230</name>
</gene>
<accession>A0A150HD83</accession>
<name>A0A150HD83_9MICO</name>
<organism evidence="3 4">
    <name type="scientific">Brevibacterium ravenspurgense</name>
    <dbReference type="NCBI Taxonomy" id="479117"/>
    <lineage>
        <taxon>Bacteria</taxon>
        <taxon>Bacillati</taxon>
        <taxon>Actinomycetota</taxon>
        <taxon>Actinomycetes</taxon>
        <taxon>Micrococcales</taxon>
        <taxon>Brevibacteriaceae</taxon>
        <taxon>Brevibacterium</taxon>
    </lineage>
</organism>
<evidence type="ECO:0000313" key="4">
    <source>
        <dbReference type="Proteomes" id="UP000243589"/>
    </source>
</evidence>
<evidence type="ECO:0008006" key="5">
    <source>
        <dbReference type="Google" id="ProtNLM"/>
    </source>
</evidence>
<evidence type="ECO:0000256" key="2">
    <source>
        <dbReference type="SAM" id="SignalP"/>
    </source>
</evidence>
<sequence length="456" mass="49669">MRYSHFGIAPLTIALSLAFPTATAIAVEPDSNVESRGITHTADTALPRAGKGQLWETGPAVSLAELNAPRPAGSVDVNDQPEAHRNRSETRNKPGNAEYDPLNRLILKTDADGTIVERYLVSPKQENVQGNPSGEQFMWSAGSHEAVFDWPNIDNRPQWTAYRNGKKAATTRESQYIDETIDRSKPNVYTFISDTVEKDGEQTQHIYGVTIPPANDASIGLNINNPEVRSAQHNTDVFEPRTSSEKSADGSAQLLYSTFIPEKSVEKPLVCGGDFDSYAGDNRPFRTRDVGLGYASSRGENHGNVTVINGKTHTDYIDHKVGETQAIKDGKIVERKTADKSGLNTTVSGSTIAVVRFTQNIANPLCNQAPAINVDVTASYDPGGRMRVTGKHDGAPNHELVYQTTSSKGRSSGCAYRYEYDSFLGLFPPMGVNVELDVSVNTGSHWPMDCAIHKNS</sequence>
<dbReference type="AlphaFoldDB" id="A0A150HD83"/>
<reference evidence="3 4" key="1">
    <citation type="submission" date="2016-01" db="EMBL/GenBank/DDBJ databases">
        <title>Use of Whole Genome Sequencing to ascertain that Brevibacterium massiliense (Roux, Raoult 2009) is a later heterotypic synonym of Brevibacterium ravenspurgense (Mages 2008).</title>
        <authorList>
            <person name="Bernier A.-M."/>
            <person name="Burdz T."/>
            <person name="Huynh C."/>
            <person name="Pachecho A.L."/>
            <person name="Wiebe D."/>
            <person name="Bonner C."/>
            <person name="Bernard K."/>
        </authorList>
    </citation>
    <scope>NUCLEOTIDE SEQUENCE [LARGE SCALE GENOMIC DNA]</scope>
    <source>
        <strain evidence="3 4">CCUG56047</strain>
    </source>
</reference>
<feature type="compositionally biased region" description="Basic and acidic residues" evidence="1">
    <location>
        <begin position="81"/>
        <end position="92"/>
    </location>
</feature>
<feature type="chain" id="PRO_5007562573" description="Secreted protein" evidence="2">
    <location>
        <begin position="27"/>
        <end position="456"/>
    </location>
</feature>
<evidence type="ECO:0000313" key="3">
    <source>
        <dbReference type="EMBL" id="KXZ59758.1"/>
    </source>
</evidence>
<proteinExistence type="predicted"/>
<dbReference type="Proteomes" id="UP000243589">
    <property type="component" value="Unassembled WGS sequence"/>
</dbReference>
<comment type="caution">
    <text evidence="3">The sequence shown here is derived from an EMBL/GenBank/DDBJ whole genome shotgun (WGS) entry which is preliminary data.</text>
</comment>
<dbReference type="RefSeq" id="WP_062019557.1">
    <property type="nucleotide sequence ID" value="NZ_LQQC01000002.1"/>
</dbReference>
<keyword evidence="4" id="KW-1185">Reference proteome</keyword>
<dbReference type="EMBL" id="LQQC01000002">
    <property type="protein sequence ID" value="KXZ59758.1"/>
    <property type="molecule type" value="Genomic_DNA"/>
</dbReference>
<evidence type="ECO:0000256" key="1">
    <source>
        <dbReference type="SAM" id="MobiDB-lite"/>
    </source>
</evidence>
<keyword evidence="2" id="KW-0732">Signal</keyword>
<protein>
    <recommendedName>
        <fullName evidence="5">Secreted protein</fullName>
    </recommendedName>
</protein>
<dbReference type="PATRIC" id="fig|479117.4.peg.227"/>
<feature type="signal peptide" evidence="2">
    <location>
        <begin position="1"/>
        <end position="26"/>
    </location>
</feature>